<evidence type="ECO:0000313" key="2">
    <source>
        <dbReference type="EMBL" id="CAE2211479.1"/>
    </source>
</evidence>
<dbReference type="AlphaFoldDB" id="A0A7S4HWK1"/>
<organism evidence="2">
    <name type="scientific">Odontella aurita</name>
    <dbReference type="NCBI Taxonomy" id="265563"/>
    <lineage>
        <taxon>Eukaryota</taxon>
        <taxon>Sar</taxon>
        <taxon>Stramenopiles</taxon>
        <taxon>Ochrophyta</taxon>
        <taxon>Bacillariophyta</taxon>
        <taxon>Mediophyceae</taxon>
        <taxon>Biddulphiophycidae</taxon>
        <taxon>Eupodiscales</taxon>
        <taxon>Odontellaceae</taxon>
        <taxon>Odontella</taxon>
    </lineage>
</organism>
<feature type="region of interest" description="Disordered" evidence="1">
    <location>
        <begin position="52"/>
        <end position="91"/>
    </location>
</feature>
<feature type="compositionally biased region" description="Basic and acidic residues" evidence="1">
    <location>
        <begin position="70"/>
        <end position="91"/>
    </location>
</feature>
<sequence>MLCRLTGISKRVWPMSVHELRAAIFYALAQHQLLRGMDPEREHWIHSLRDEEDVIAEGDSDGNGNGNNDGGKETGKEAKERETTERTDEADTKGKYVLSCLQCQT</sequence>
<name>A0A7S4HWK1_9STRA</name>
<dbReference type="EMBL" id="HBKQ01007040">
    <property type="protein sequence ID" value="CAE2211479.1"/>
    <property type="molecule type" value="Transcribed_RNA"/>
</dbReference>
<proteinExistence type="predicted"/>
<accession>A0A7S4HWK1</accession>
<protein>
    <submittedName>
        <fullName evidence="2">Uncharacterized protein</fullName>
    </submittedName>
</protein>
<gene>
    <name evidence="2" type="ORF">OAUR00152_LOCUS4706</name>
</gene>
<evidence type="ECO:0000256" key="1">
    <source>
        <dbReference type="SAM" id="MobiDB-lite"/>
    </source>
</evidence>
<reference evidence="2" key="1">
    <citation type="submission" date="2021-01" db="EMBL/GenBank/DDBJ databases">
        <authorList>
            <person name="Corre E."/>
            <person name="Pelletier E."/>
            <person name="Niang G."/>
            <person name="Scheremetjew M."/>
            <person name="Finn R."/>
            <person name="Kale V."/>
            <person name="Holt S."/>
            <person name="Cochrane G."/>
            <person name="Meng A."/>
            <person name="Brown T."/>
            <person name="Cohen L."/>
        </authorList>
    </citation>
    <scope>NUCLEOTIDE SEQUENCE</scope>
    <source>
        <strain evidence="2">Isolate 1302-5</strain>
    </source>
</reference>